<evidence type="ECO:0000256" key="2">
    <source>
        <dbReference type="ARBA" id="ARBA00009077"/>
    </source>
</evidence>
<dbReference type="RefSeq" id="WP_166861614.1">
    <property type="nucleotide sequence ID" value="NZ_JAAQOM010000013.1"/>
</dbReference>
<dbReference type="Gene3D" id="3.90.1150.10">
    <property type="entry name" value="Aspartate Aminotransferase, domain 1"/>
    <property type="match status" value="1"/>
</dbReference>
<dbReference type="InterPro" id="IPR000277">
    <property type="entry name" value="Cys/Met-Metab_PyrdxlP-dep_enz"/>
</dbReference>
<dbReference type="EMBL" id="JAAQOM010000013">
    <property type="protein sequence ID" value="NIA56007.1"/>
    <property type="molecule type" value="Genomic_DNA"/>
</dbReference>
<dbReference type="PANTHER" id="PTHR43797">
    <property type="entry name" value="HOMOCYSTEINE/CYSTEINE SYNTHASE"/>
    <property type="match status" value="1"/>
</dbReference>
<accession>A0ABX0PFU8</accession>
<evidence type="ECO:0000256" key="1">
    <source>
        <dbReference type="ARBA" id="ARBA00001933"/>
    </source>
</evidence>
<keyword evidence="3 6" id="KW-0808">Transferase</keyword>
<organism evidence="6 7">
    <name type="scientific">Telluria antibiotica</name>
    <dbReference type="NCBI Taxonomy" id="2717319"/>
    <lineage>
        <taxon>Bacteria</taxon>
        <taxon>Pseudomonadati</taxon>
        <taxon>Pseudomonadota</taxon>
        <taxon>Betaproteobacteria</taxon>
        <taxon>Burkholderiales</taxon>
        <taxon>Oxalobacteraceae</taxon>
        <taxon>Telluria group</taxon>
        <taxon>Telluria</taxon>
    </lineage>
</organism>
<keyword evidence="7" id="KW-1185">Reference proteome</keyword>
<dbReference type="Pfam" id="PF01053">
    <property type="entry name" value="Cys_Met_Meta_PP"/>
    <property type="match status" value="1"/>
</dbReference>
<proteinExistence type="inferred from homology"/>
<dbReference type="Proteomes" id="UP000716322">
    <property type="component" value="Unassembled WGS sequence"/>
</dbReference>
<evidence type="ECO:0000256" key="4">
    <source>
        <dbReference type="ARBA" id="ARBA00022898"/>
    </source>
</evidence>
<dbReference type="Gene3D" id="3.40.640.10">
    <property type="entry name" value="Type I PLP-dependent aspartate aminotransferase-like (Major domain)"/>
    <property type="match status" value="1"/>
</dbReference>
<dbReference type="InterPro" id="IPR015422">
    <property type="entry name" value="PyrdxlP-dep_Trfase_small"/>
</dbReference>
<dbReference type="PANTHER" id="PTHR43797:SF2">
    <property type="entry name" value="HOMOCYSTEINE_CYSTEINE SYNTHASE"/>
    <property type="match status" value="1"/>
</dbReference>
<gene>
    <name evidence="6" type="ORF">HAV22_20445</name>
</gene>
<dbReference type="EC" id="2.5.1.49" evidence="6"/>
<comment type="cofactor">
    <cofactor evidence="1 5">
        <name>pyridoxal 5'-phosphate</name>
        <dbReference type="ChEBI" id="CHEBI:597326"/>
    </cofactor>
</comment>
<name>A0ABX0PFU8_9BURK</name>
<reference evidence="6 7" key="1">
    <citation type="submission" date="2020-03" db="EMBL/GenBank/DDBJ databases">
        <title>Genome sequence of strain Massilia sp. TW-1.</title>
        <authorList>
            <person name="Chaudhary D.K."/>
        </authorList>
    </citation>
    <scope>NUCLEOTIDE SEQUENCE [LARGE SCALE GENOMIC DNA]</scope>
    <source>
        <strain evidence="6 7">TW-1</strain>
    </source>
</reference>
<dbReference type="PIRSF" id="PIRSF001434">
    <property type="entry name" value="CGS"/>
    <property type="match status" value="1"/>
</dbReference>
<comment type="caution">
    <text evidence="6">The sequence shown here is derived from an EMBL/GenBank/DDBJ whole genome shotgun (WGS) entry which is preliminary data.</text>
</comment>
<evidence type="ECO:0000256" key="3">
    <source>
        <dbReference type="ARBA" id="ARBA00022679"/>
    </source>
</evidence>
<evidence type="ECO:0000313" key="6">
    <source>
        <dbReference type="EMBL" id="NIA56007.1"/>
    </source>
</evidence>
<protein>
    <submittedName>
        <fullName evidence="6">Bifunctional O-acetylhomoserine aminocarboxypropyltransferase/cysteine synthase</fullName>
        <ecNumber evidence="6">2.5.1.49</ecNumber>
    </submittedName>
</protein>
<evidence type="ECO:0000313" key="7">
    <source>
        <dbReference type="Proteomes" id="UP000716322"/>
    </source>
</evidence>
<keyword evidence="4 5" id="KW-0663">Pyridoxal phosphate</keyword>
<dbReference type="SUPFAM" id="SSF53383">
    <property type="entry name" value="PLP-dependent transferases"/>
    <property type="match status" value="1"/>
</dbReference>
<dbReference type="InterPro" id="IPR015421">
    <property type="entry name" value="PyrdxlP-dep_Trfase_major"/>
</dbReference>
<dbReference type="InterPro" id="IPR006235">
    <property type="entry name" value="OAc-hSer/O-AcSer_sulfhydrylase"/>
</dbReference>
<comment type="similarity">
    <text evidence="2 5">Belongs to the trans-sulfuration enzymes family.</text>
</comment>
<dbReference type="InterPro" id="IPR015424">
    <property type="entry name" value="PyrdxlP-dep_Trfase"/>
</dbReference>
<evidence type="ECO:0000256" key="5">
    <source>
        <dbReference type="RuleBase" id="RU362118"/>
    </source>
</evidence>
<sequence>MSGPRHPGFTTLALHTAAGAPGAPAPTAVLEERIAALEGGVAGIATASGQAALHLALATLAGAGHHVVVADNVRPDAGALLAHGLARFGVTATFVDPRDPDAWRNAIRPETRVLFGAALGHAALDVLDIPSVAAIAHEHDLPLLVDATLATPWLLQPFDHGADLVVHAAGFLAGQAGAAGGLLVDGGTFDWHAAHVRTGRYPGLCEPDARFGGRVFAEESTVGAFALGARHAGLADFGAVLGAHDAATVLRGLDTLGVRMERHVAGAHKIAEALVRHPAVARVAHPDLDSHPDHALARRLLPRGCGAVVPFALQGGPAAAGRFLGALQVVGRGDAFGGPRSLAASDGGGMVSLAIGLEDTDDLVDDITRALKLAQKGA</sequence>
<dbReference type="GO" id="GO:0003961">
    <property type="term" value="F:O-acetylhomoserine aminocarboxypropyltransferase activity"/>
    <property type="evidence" value="ECO:0007669"/>
    <property type="project" value="UniProtKB-EC"/>
</dbReference>